<evidence type="ECO:0000313" key="2">
    <source>
        <dbReference type="EMBL" id="KAK0528842.1"/>
    </source>
</evidence>
<organism evidence="2 3">
    <name type="scientific">Tilletia horrida</name>
    <dbReference type="NCBI Taxonomy" id="155126"/>
    <lineage>
        <taxon>Eukaryota</taxon>
        <taxon>Fungi</taxon>
        <taxon>Dikarya</taxon>
        <taxon>Basidiomycota</taxon>
        <taxon>Ustilaginomycotina</taxon>
        <taxon>Exobasidiomycetes</taxon>
        <taxon>Tilletiales</taxon>
        <taxon>Tilletiaceae</taxon>
        <taxon>Tilletia</taxon>
    </lineage>
</organism>
<dbReference type="InterPro" id="IPR002575">
    <property type="entry name" value="Aminoglycoside_PTrfase"/>
</dbReference>
<dbReference type="InterPro" id="IPR051678">
    <property type="entry name" value="AGP_Transferase"/>
</dbReference>
<dbReference type="PANTHER" id="PTHR21310:SF15">
    <property type="entry name" value="AMINOGLYCOSIDE PHOSPHOTRANSFERASE DOMAIN-CONTAINING PROTEIN"/>
    <property type="match status" value="1"/>
</dbReference>
<evidence type="ECO:0000313" key="3">
    <source>
        <dbReference type="Proteomes" id="UP001176521"/>
    </source>
</evidence>
<dbReference type="EMBL" id="JAPDMQ010000261">
    <property type="protein sequence ID" value="KAK0528842.1"/>
    <property type="molecule type" value="Genomic_DNA"/>
</dbReference>
<dbReference type="PANTHER" id="PTHR21310">
    <property type="entry name" value="AMINOGLYCOSIDE PHOSPHOTRANSFERASE-RELATED-RELATED"/>
    <property type="match status" value="1"/>
</dbReference>
<dbReference type="Pfam" id="PF01636">
    <property type="entry name" value="APH"/>
    <property type="match status" value="1"/>
</dbReference>
<comment type="caution">
    <text evidence="2">The sequence shown here is derived from an EMBL/GenBank/DDBJ whole genome shotgun (WGS) entry which is preliminary data.</text>
</comment>
<dbReference type="InterPro" id="IPR011009">
    <property type="entry name" value="Kinase-like_dom_sf"/>
</dbReference>
<dbReference type="Proteomes" id="UP001176521">
    <property type="component" value="Unassembled WGS sequence"/>
</dbReference>
<name>A0AAN6JQA5_9BASI</name>
<reference evidence="2" key="1">
    <citation type="journal article" date="2023" name="PhytoFront">
        <title>Draft Genome Resources of Seven Strains of Tilletia horrida, Causal Agent of Kernel Smut of Rice.</title>
        <authorList>
            <person name="Khanal S."/>
            <person name="Antony Babu S."/>
            <person name="Zhou X.G."/>
        </authorList>
    </citation>
    <scope>NUCLEOTIDE SEQUENCE</scope>
    <source>
        <strain evidence="2">TX3</strain>
    </source>
</reference>
<keyword evidence="3" id="KW-1185">Reference proteome</keyword>
<protein>
    <recommendedName>
        <fullName evidence="1">Aminoglycoside phosphotransferase domain-containing protein</fullName>
    </recommendedName>
</protein>
<gene>
    <name evidence="2" type="ORF">OC842_004423</name>
</gene>
<dbReference type="SUPFAM" id="SSF56112">
    <property type="entry name" value="Protein kinase-like (PK-like)"/>
    <property type="match status" value="1"/>
</dbReference>
<evidence type="ECO:0000259" key="1">
    <source>
        <dbReference type="Pfam" id="PF01636"/>
    </source>
</evidence>
<proteinExistence type="predicted"/>
<dbReference type="AlphaFoldDB" id="A0AAN6JQA5"/>
<feature type="domain" description="Aminoglycoside phosphotransferase" evidence="1">
    <location>
        <begin position="69"/>
        <end position="314"/>
    </location>
</feature>
<sequence>MARSDPKGMASDAERSAWLAAEVQTVLKRRVKDVRWDTLGFNNHLAFVNLEPTATSSNASSTGADLVDDVVVRIPRDKGSNANPALKIENEVAALQLARMHGILCPQILHWSHDPLYVVQSKLPGTPTKEVWHTLSQQQQAKFLRSLARTLKRLRSIPLPTTPQAQYGGFRFDASPNSSSSSASAAKVTLGSNPLGFPGPSPALSASLREFFDWQMSLARKNEFIQGWTAKVADPPSFPFIGLSDRLRAFADDQEKGLDKVLRDAELEAGRWGRPVFVHGDFDLHNTLIDTDTFELTGIVDFEFARAAPAWAEHFDGFTALGHVHYGPEDDDEATRKLGEALLHTAGWSSESNPIPPAEQNGQVAGLSGDKPGDAVWWETVRAWDDACAAEGLGTPRAMGSAFATASRLHWFISDVCPWQLEDAVSESAELDEEERAAQLDRRERTARRLDRFLHFWGF</sequence>
<accession>A0AAN6JQA5</accession>
<dbReference type="Gene3D" id="3.90.1200.10">
    <property type="match status" value="1"/>
</dbReference>